<proteinExistence type="predicted"/>
<dbReference type="OrthoDB" id="9800188at2"/>
<sequence length="153" mass="16330">MHPSVEGLIPHRGAMCLLDSVESWNEHTIVCRATSHRRPDHPLRCGADLYALCAIEYGSQAVAAHGSLLAGSVSAQDGRVLASVRDVVINVAVLDDLVEPLTVRAELVLAHDHGRIYDISVTAGSTTVLTGRIVVMAHPLAKEASPGESRVWP</sequence>
<reference evidence="1 2" key="1">
    <citation type="submission" date="2017-03" db="EMBL/GenBank/DDBJ databases">
        <authorList>
            <person name="Afonso C.L."/>
            <person name="Miller P.J."/>
            <person name="Scott M.A."/>
            <person name="Spackman E."/>
            <person name="Goraichik I."/>
            <person name="Dimitrov K.M."/>
            <person name="Suarez D.L."/>
            <person name="Swayne D.E."/>
        </authorList>
    </citation>
    <scope>NUCLEOTIDE SEQUENCE [LARGE SCALE GENOMIC DNA]</scope>
    <source>
        <strain evidence="1">Genome sequencing of Nitrospira japonica strain NJ11</strain>
    </source>
</reference>
<dbReference type="InterPro" id="IPR016776">
    <property type="entry name" value="ApeP-like_dehydratase"/>
</dbReference>
<dbReference type="AlphaFoldDB" id="A0A1W1I1E9"/>
<name>A0A1W1I1E9_9BACT</name>
<dbReference type="Gene3D" id="3.10.129.10">
    <property type="entry name" value="Hotdog Thioesterase"/>
    <property type="match status" value="1"/>
</dbReference>
<organism evidence="1 2">
    <name type="scientific">Nitrospira japonica</name>
    <dbReference type="NCBI Taxonomy" id="1325564"/>
    <lineage>
        <taxon>Bacteria</taxon>
        <taxon>Pseudomonadati</taxon>
        <taxon>Nitrospirota</taxon>
        <taxon>Nitrospiria</taxon>
        <taxon>Nitrospirales</taxon>
        <taxon>Nitrospiraceae</taxon>
        <taxon>Nitrospira</taxon>
    </lineage>
</organism>
<dbReference type="RefSeq" id="WP_080885451.1">
    <property type="nucleotide sequence ID" value="NZ_LT828648.1"/>
</dbReference>
<evidence type="ECO:0000313" key="1">
    <source>
        <dbReference type="EMBL" id="SLM46830.1"/>
    </source>
</evidence>
<gene>
    <name evidence="1" type="ORF">NSJP_0658</name>
</gene>
<dbReference type="KEGG" id="nja:NSJP_0658"/>
<dbReference type="InterPro" id="IPR029069">
    <property type="entry name" value="HotDog_dom_sf"/>
</dbReference>
<protein>
    <submittedName>
        <fullName evidence="1">Putative 3-hydroxydecyl-(Acyl carrier protein) dehydratase</fullName>
    </submittedName>
</protein>
<keyword evidence="2" id="KW-1185">Reference proteome</keyword>
<dbReference type="SUPFAM" id="SSF54637">
    <property type="entry name" value="Thioesterase/thiol ester dehydrase-isomerase"/>
    <property type="match status" value="1"/>
</dbReference>
<dbReference type="EMBL" id="LT828648">
    <property type="protein sequence ID" value="SLM46830.1"/>
    <property type="molecule type" value="Genomic_DNA"/>
</dbReference>
<accession>A0A1W1I1E9</accession>
<evidence type="ECO:0000313" key="2">
    <source>
        <dbReference type="Proteomes" id="UP000192042"/>
    </source>
</evidence>
<dbReference type="Pfam" id="PF22817">
    <property type="entry name" value="ApeP-like"/>
    <property type="match status" value="1"/>
</dbReference>
<dbReference type="STRING" id="1325564.NSJP_0658"/>
<dbReference type="Proteomes" id="UP000192042">
    <property type="component" value="Chromosome I"/>
</dbReference>